<evidence type="ECO:0000313" key="3">
    <source>
        <dbReference type="Proteomes" id="UP000267469"/>
    </source>
</evidence>
<dbReference type="AlphaFoldDB" id="A0A3N0EL01"/>
<dbReference type="EMBL" id="RJTM01000059">
    <property type="protein sequence ID" value="RNL88474.1"/>
    <property type="molecule type" value="Genomic_DNA"/>
</dbReference>
<evidence type="ECO:0000313" key="2">
    <source>
        <dbReference type="EMBL" id="RNL88474.1"/>
    </source>
</evidence>
<reference evidence="2 3" key="1">
    <citation type="submission" date="2018-10" db="EMBL/GenBank/DDBJ databases">
        <title>Sinomicrobium pectinilyticum sp. nov., a pectinase-producing bacterium isolated from alkaline and saline soil, and emended description of the genus Sinomicrobium.</title>
        <authorList>
            <person name="Cheng B."/>
            <person name="Li C."/>
            <person name="Lai Q."/>
            <person name="Du M."/>
            <person name="Shao Z."/>
            <person name="Xu P."/>
            <person name="Yang C."/>
        </authorList>
    </citation>
    <scope>NUCLEOTIDE SEQUENCE [LARGE SCALE GENOMIC DNA]</scope>
    <source>
        <strain evidence="2 3">5DNS001</strain>
    </source>
</reference>
<dbReference type="OrthoDB" id="771660at2"/>
<accession>A0A3N0EL01</accession>
<dbReference type="Proteomes" id="UP000267469">
    <property type="component" value="Unassembled WGS sequence"/>
</dbReference>
<keyword evidence="3" id="KW-1185">Reference proteome</keyword>
<evidence type="ECO:0000256" key="1">
    <source>
        <dbReference type="SAM" id="MobiDB-lite"/>
    </source>
</evidence>
<sequence>MEEHEKKPEEKALERRLAGNLPTLDIAGDIFLIDLEKKCLCPKNPLAPGDISFARLQGYFSWTEDKYIFTYNSTQHGPQDIDFSDLYHIPESIHLVEFPSMERLDPVGYAREHGYDIRSFVEKVGIQSHFKANTIPVRESLSRLLAEKRECPKEQRQNQTRRQKVKRRGRGR</sequence>
<feature type="region of interest" description="Disordered" evidence="1">
    <location>
        <begin position="148"/>
        <end position="172"/>
    </location>
</feature>
<name>A0A3N0EL01_SINP1</name>
<proteinExistence type="predicted"/>
<organism evidence="2 3">
    <name type="scientific">Sinomicrobium pectinilyticum</name>
    <dbReference type="NCBI Taxonomy" id="1084421"/>
    <lineage>
        <taxon>Bacteria</taxon>
        <taxon>Pseudomonadati</taxon>
        <taxon>Bacteroidota</taxon>
        <taxon>Flavobacteriia</taxon>
        <taxon>Flavobacteriales</taxon>
        <taxon>Flavobacteriaceae</taxon>
        <taxon>Sinomicrobium</taxon>
    </lineage>
</organism>
<comment type="caution">
    <text evidence="2">The sequence shown here is derived from an EMBL/GenBank/DDBJ whole genome shotgun (WGS) entry which is preliminary data.</text>
</comment>
<gene>
    <name evidence="2" type="ORF">ED312_08480</name>
</gene>
<dbReference type="RefSeq" id="WP_123215572.1">
    <property type="nucleotide sequence ID" value="NZ_RJTM01000059.1"/>
</dbReference>
<protein>
    <submittedName>
        <fullName evidence="2">Uncharacterized protein</fullName>
    </submittedName>
</protein>
<feature type="compositionally biased region" description="Basic residues" evidence="1">
    <location>
        <begin position="159"/>
        <end position="172"/>
    </location>
</feature>